<gene>
    <name evidence="2" type="ORF">OMP38_09525</name>
</gene>
<evidence type="ECO:0000313" key="3">
    <source>
        <dbReference type="Proteomes" id="UP001153387"/>
    </source>
</evidence>
<comment type="caution">
    <text evidence="2">The sequence shown here is derived from an EMBL/GenBank/DDBJ whole genome shotgun (WGS) entry which is preliminary data.</text>
</comment>
<evidence type="ECO:0000313" key="2">
    <source>
        <dbReference type="EMBL" id="MDG0791080.1"/>
    </source>
</evidence>
<feature type="transmembrane region" description="Helical" evidence="1">
    <location>
        <begin position="66"/>
        <end position="91"/>
    </location>
</feature>
<evidence type="ECO:0000256" key="1">
    <source>
        <dbReference type="SAM" id="Phobius"/>
    </source>
</evidence>
<proteinExistence type="predicted"/>
<dbReference type="Proteomes" id="UP001153387">
    <property type="component" value="Unassembled WGS sequence"/>
</dbReference>
<accession>A0A9X4KFP2</accession>
<dbReference type="EMBL" id="JAPDHZ010000002">
    <property type="protein sequence ID" value="MDG0791080.1"/>
    <property type="molecule type" value="Genomic_DNA"/>
</dbReference>
<name>A0A9X4KFP2_9BACL</name>
<feature type="transmembrane region" description="Helical" evidence="1">
    <location>
        <begin position="160"/>
        <end position="182"/>
    </location>
</feature>
<dbReference type="AlphaFoldDB" id="A0A9X4KFP2"/>
<feature type="transmembrane region" description="Helical" evidence="1">
    <location>
        <begin position="103"/>
        <end position="123"/>
    </location>
</feature>
<keyword evidence="1" id="KW-0472">Membrane</keyword>
<feature type="transmembrane region" description="Helical" evidence="1">
    <location>
        <begin position="35"/>
        <end position="54"/>
    </location>
</feature>
<keyword evidence="1" id="KW-1133">Transmembrane helix</keyword>
<feature type="transmembrane region" description="Helical" evidence="1">
    <location>
        <begin position="129"/>
        <end position="148"/>
    </location>
</feature>
<keyword evidence="1" id="KW-0812">Transmembrane</keyword>
<dbReference type="RefSeq" id="WP_277564860.1">
    <property type="nucleotide sequence ID" value="NZ_JAPDHZ010000002.1"/>
</dbReference>
<organism evidence="2 3">
    <name type="scientific">Cohnella ginsengisoli</name>
    <dbReference type="NCBI Taxonomy" id="425004"/>
    <lineage>
        <taxon>Bacteria</taxon>
        <taxon>Bacillati</taxon>
        <taxon>Bacillota</taxon>
        <taxon>Bacilli</taxon>
        <taxon>Bacillales</taxon>
        <taxon>Paenibacillaceae</taxon>
        <taxon>Cohnella</taxon>
    </lineage>
</organism>
<reference evidence="2 3" key="1">
    <citation type="submission" date="2022-10" db="EMBL/GenBank/DDBJ databases">
        <title>Comparative genomic analysis of Cohnella hashimotonis sp. nov., isolated from the International Space Station.</title>
        <authorList>
            <person name="Simpson A."/>
            <person name="Venkateswaran K."/>
        </authorList>
    </citation>
    <scope>NUCLEOTIDE SEQUENCE [LARGE SCALE GENOMIC DNA]</scope>
    <source>
        <strain evidence="2 3">DSM 18997</strain>
    </source>
</reference>
<sequence length="283" mass="31800">MFKELNFFLLTSKRKGGDILLQPDVGQMFFRKLIAAYYTSWAISLWLSLPNIIFDRSTGNAAGSYILFFIVIAMFAAPVIFIYGILVSSLVELAAVKFKRKGSTAVFVSGLLHVLFGLCLGFAIRSMQFIMIGGVAAFLFFIFDVSIVRYILRIKLLMRLLSFAAPIFPLILIVGTLCAISPQEPLFTANAAVQFATSGNGTLIDRFPKEEGQVIKLQIGGYNVERETKVEKTSRKATYNVVFTERWRKGEEIGQYQMVYEVSRGSMEAKRRTGAQPPYWSRT</sequence>
<keyword evidence="3" id="KW-1185">Reference proteome</keyword>
<protein>
    <submittedName>
        <fullName evidence="2">Uncharacterized protein</fullName>
    </submittedName>
</protein>